<dbReference type="RefSeq" id="WP_163966812.1">
    <property type="nucleotide sequence ID" value="NZ_JAAGNX010000003.1"/>
</dbReference>
<dbReference type="EMBL" id="JAAGNX010000003">
    <property type="protein sequence ID" value="NDV63356.1"/>
    <property type="molecule type" value="Genomic_DNA"/>
</dbReference>
<dbReference type="Pfam" id="PF13031">
    <property type="entry name" value="DUF3892"/>
    <property type="match status" value="1"/>
</dbReference>
<keyword evidence="2" id="KW-1185">Reference proteome</keyword>
<proteinExistence type="predicted"/>
<protein>
    <submittedName>
        <fullName evidence="1">DUF3892 domain-containing protein</fullName>
    </submittedName>
</protein>
<dbReference type="InterPro" id="IPR024997">
    <property type="entry name" value="DUF3892"/>
</dbReference>
<organism evidence="1 2">
    <name type="scientific">Oceanipulchritudo coccoides</name>
    <dbReference type="NCBI Taxonomy" id="2706888"/>
    <lineage>
        <taxon>Bacteria</taxon>
        <taxon>Pseudomonadati</taxon>
        <taxon>Verrucomicrobiota</taxon>
        <taxon>Opitutia</taxon>
        <taxon>Puniceicoccales</taxon>
        <taxon>Oceanipulchritudinaceae</taxon>
        <taxon>Oceanipulchritudo</taxon>
    </lineage>
</organism>
<accession>A0A6B2M4S7</accession>
<reference evidence="1 2" key="1">
    <citation type="submission" date="2020-02" db="EMBL/GenBank/DDBJ databases">
        <title>Albibacoteraceae fam. nov., the first described family within the subdivision 4 Verrucomicrobia.</title>
        <authorList>
            <person name="Xi F."/>
        </authorList>
    </citation>
    <scope>NUCLEOTIDE SEQUENCE [LARGE SCALE GENOMIC DNA]</scope>
    <source>
        <strain evidence="1 2">CK1056</strain>
    </source>
</reference>
<sequence length="82" mass="9290">MRRRVRCVKKDNDGDITHLGNQGEWWSPRSKGNVIADINGNVHSYFVKVGLAEVDIHVVDNRYLRTDPDGKGNNNLDDLPDC</sequence>
<name>A0A6B2M4S7_9BACT</name>
<evidence type="ECO:0000313" key="2">
    <source>
        <dbReference type="Proteomes" id="UP000478417"/>
    </source>
</evidence>
<dbReference type="AlphaFoldDB" id="A0A6B2M4S7"/>
<dbReference type="Proteomes" id="UP000478417">
    <property type="component" value="Unassembled WGS sequence"/>
</dbReference>
<gene>
    <name evidence="1" type="ORF">G0Q06_12900</name>
</gene>
<comment type="caution">
    <text evidence="1">The sequence shown here is derived from an EMBL/GenBank/DDBJ whole genome shotgun (WGS) entry which is preliminary data.</text>
</comment>
<evidence type="ECO:0000313" key="1">
    <source>
        <dbReference type="EMBL" id="NDV63356.1"/>
    </source>
</evidence>